<evidence type="ECO:0000256" key="3">
    <source>
        <dbReference type="ARBA" id="ARBA00035643"/>
    </source>
</evidence>
<name>A0A2N3XY75_SACSN</name>
<keyword evidence="5" id="KW-1185">Reference proteome</keyword>
<dbReference type="InterPro" id="IPR009430">
    <property type="entry name" value="GvpL/GvpF"/>
</dbReference>
<dbReference type="RefSeq" id="WP_010313748.1">
    <property type="nucleotide sequence ID" value="NZ_CP061007.1"/>
</dbReference>
<dbReference type="GO" id="GO:0031411">
    <property type="term" value="C:gas vesicle"/>
    <property type="evidence" value="ECO:0007669"/>
    <property type="project" value="UniProtKB-SubCell"/>
</dbReference>
<evidence type="ECO:0000256" key="1">
    <source>
        <dbReference type="ARBA" id="ARBA00022987"/>
    </source>
</evidence>
<accession>A0A2N3XY75</accession>
<protein>
    <submittedName>
        <fullName evidence="4">Gas vesicle protein GvpL/GvpF</fullName>
    </submittedName>
</protein>
<comment type="subcellular location">
    <subcellularLocation>
        <location evidence="2">Gas vesicle</location>
    </subcellularLocation>
</comment>
<dbReference type="GO" id="GO:0031412">
    <property type="term" value="P:gas vesicle organization"/>
    <property type="evidence" value="ECO:0007669"/>
    <property type="project" value="InterPro"/>
</dbReference>
<comment type="caution">
    <text evidence="4">The sequence shown here is derived from an EMBL/GenBank/DDBJ whole genome shotgun (WGS) entry which is preliminary data.</text>
</comment>
<evidence type="ECO:0000313" key="5">
    <source>
        <dbReference type="Proteomes" id="UP000233786"/>
    </source>
</evidence>
<reference evidence="4" key="1">
    <citation type="submission" date="2017-12" db="EMBL/GenBank/DDBJ databases">
        <title>Sequencing the genomes of 1000 Actinobacteria strains.</title>
        <authorList>
            <person name="Klenk H.-P."/>
        </authorList>
    </citation>
    <scope>NUCLEOTIDE SEQUENCE [LARGE SCALE GENOMIC DNA]</scope>
    <source>
        <strain evidence="4">DSM 44228</strain>
    </source>
</reference>
<keyword evidence="1" id="KW-0304">Gas vesicle</keyword>
<dbReference type="AlphaFoldDB" id="A0A2N3XY75"/>
<evidence type="ECO:0000313" key="4">
    <source>
        <dbReference type="EMBL" id="PKW15571.1"/>
    </source>
</evidence>
<dbReference type="PANTHER" id="PTHR36852">
    <property type="entry name" value="PROTEIN GVPL 2"/>
    <property type="match status" value="1"/>
</dbReference>
<evidence type="ECO:0000256" key="2">
    <source>
        <dbReference type="ARBA" id="ARBA00035108"/>
    </source>
</evidence>
<proteinExistence type="inferred from homology"/>
<sequence>MAETLSYVYAILRAGVDISGHVAGIAGSEVRLVTSGGLAALVSTVDAAEFGEQGLRKNLEDMRWLETTVRAHSRVVEAAITAAPVAPLALATVYYNDDRVRAALAERGPAFAEVLELISGHAEWGVKAFADVSRKEQREPTASGPGEAQDRPGQAYLGKLRERRKGQAEAERDAWQQAEEIHAALSDLSHANRVHPPQNRELAGYQGLMVLNDAYLVDEARTEEFIAAVESIAAESALRIELTGPWAPYSFAMVEGADRR</sequence>
<organism evidence="4 5">
    <name type="scientific">Saccharopolyspora spinosa</name>
    <dbReference type="NCBI Taxonomy" id="60894"/>
    <lineage>
        <taxon>Bacteria</taxon>
        <taxon>Bacillati</taxon>
        <taxon>Actinomycetota</taxon>
        <taxon>Actinomycetes</taxon>
        <taxon>Pseudonocardiales</taxon>
        <taxon>Pseudonocardiaceae</taxon>
        <taxon>Saccharopolyspora</taxon>
    </lineage>
</organism>
<dbReference type="PANTHER" id="PTHR36852:SF1">
    <property type="entry name" value="PROTEIN GVPL 2"/>
    <property type="match status" value="1"/>
</dbReference>
<dbReference type="STRING" id="994479.GCA_000194155_06702"/>
<dbReference type="Proteomes" id="UP000233786">
    <property type="component" value="Unassembled WGS sequence"/>
</dbReference>
<dbReference type="OrthoDB" id="146444at2"/>
<dbReference type="EMBL" id="PJNB01000001">
    <property type="protein sequence ID" value="PKW15571.1"/>
    <property type="molecule type" value="Genomic_DNA"/>
</dbReference>
<gene>
    <name evidence="4" type="ORF">A8926_3301</name>
</gene>
<dbReference type="Pfam" id="PF06386">
    <property type="entry name" value="GvpL_GvpF"/>
    <property type="match status" value="1"/>
</dbReference>
<comment type="similarity">
    <text evidence="3">Belongs to the gas vesicle GvpF/GvpL family.</text>
</comment>